<evidence type="ECO:0000256" key="3">
    <source>
        <dbReference type="ARBA" id="ARBA00004782"/>
    </source>
</evidence>
<feature type="binding site" evidence="13">
    <location>
        <position position="212"/>
    </location>
    <ligand>
        <name>Ca(2+)</name>
        <dbReference type="ChEBI" id="CHEBI:29108"/>
    </ligand>
</feature>
<dbReference type="RefSeq" id="WP_130430235.1">
    <property type="nucleotide sequence ID" value="NZ_SHKP01000004.1"/>
</dbReference>
<dbReference type="GO" id="GO:0004334">
    <property type="term" value="F:fumarylacetoacetase activity"/>
    <property type="evidence" value="ECO:0007669"/>
    <property type="project" value="UniProtKB-EC"/>
</dbReference>
<dbReference type="PANTHER" id="PTHR43069:SF2">
    <property type="entry name" value="FUMARYLACETOACETASE"/>
    <property type="match status" value="1"/>
</dbReference>
<dbReference type="Proteomes" id="UP000293671">
    <property type="component" value="Unassembled WGS sequence"/>
</dbReference>
<name>A0A4Q7W0R2_9BURK</name>
<comment type="pathway">
    <text evidence="3">Amino-acid degradation; L-phenylalanine degradation; acetoacetate and fumarate from L-phenylalanine: step 6/6.</text>
</comment>
<dbReference type="InterPro" id="IPR036663">
    <property type="entry name" value="Fumarylacetoacetase_C_sf"/>
</dbReference>
<dbReference type="InterPro" id="IPR036462">
    <property type="entry name" value="Fumarylacetoacetase_N_sf"/>
</dbReference>
<dbReference type="InterPro" id="IPR005959">
    <property type="entry name" value="Fumarylacetoacetase"/>
</dbReference>
<evidence type="ECO:0000256" key="9">
    <source>
        <dbReference type="ARBA" id="ARBA00022878"/>
    </source>
</evidence>
<dbReference type="Pfam" id="PF09298">
    <property type="entry name" value="FAA_hydrolase_N"/>
    <property type="match status" value="1"/>
</dbReference>
<evidence type="ECO:0000256" key="5">
    <source>
        <dbReference type="ARBA" id="ARBA00022723"/>
    </source>
</evidence>
<dbReference type="AlphaFoldDB" id="A0A4Q7W0R2"/>
<dbReference type="Gene3D" id="3.90.850.10">
    <property type="entry name" value="Fumarylacetoacetase-like, C-terminal domain"/>
    <property type="match status" value="1"/>
</dbReference>
<evidence type="ECO:0000259" key="15">
    <source>
        <dbReference type="Pfam" id="PF01557"/>
    </source>
</evidence>
<evidence type="ECO:0000256" key="2">
    <source>
        <dbReference type="ARBA" id="ARBA00001946"/>
    </source>
</evidence>
<evidence type="ECO:0000313" key="18">
    <source>
        <dbReference type="Proteomes" id="UP000293671"/>
    </source>
</evidence>
<comment type="cofactor">
    <cofactor evidence="2 13">
        <name>Mg(2+)</name>
        <dbReference type="ChEBI" id="CHEBI:18420"/>
    </cofactor>
</comment>
<protein>
    <recommendedName>
        <fullName evidence="4">fumarylacetoacetase</fullName>
        <ecNumber evidence="4">3.7.1.2</ecNumber>
    </recommendedName>
</protein>
<evidence type="ECO:0000313" key="17">
    <source>
        <dbReference type="EMBL" id="RZU02478.1"/>
    </source>
</evidence>
<accession>A0A4Q7W0R2</accession>
<dbReference type="NCBIfam" id="TIGR01266">
    <property type="entry name" value="fum_ac_acetase"/>
    <property type="match status" value="1"/>
</dbReference>
<feature type="binding site" evidence="13">
    <location>
        <position position="264"/>
    </location>
    <ligand>
        <name>Mg(2+)</name>
        <dbReference type="ChEBI" id="CHEBI:18420"/>
    </ligand>
</feature>
<keyword evidence="18" id="KW-1185">Reference proteome</keyword>
<proteinExistence type="predicted"/>
<feature type="binding site" evidence="12">
    <location>
        <position position="370"/>
    </location>
    <ligand>
        <name>substrate</name>
    </ligand>
</feature>
<feature type="binding site" evidence="13">
    <location>
        <position position="138"/>
    </location>
    <ligand>
        <name>Ca(2+)</name>
        <dbReference type="ChEBI" id="CHEBI:29108"/>
    </ligand>
</feature>
<dbReference type="GO" id="GO:0006572">
    <property type="term" value="P:L-tyrosine catabolic process"/>
    <property type="evidence" value="ECO:0007669"/>
    <property type="project" value="UniProtKB-KW"/>
</dbReference>
<keyword evidence="7 13" id="KW-0106">Calcium</keyword>
<dbReference type="GO" id="GO:1902000">
    <property type="term" value="P:homogentisate catabolic process"/>
    <property type="evidence" value="ECO:0007669"/>
    <property type="project" value="TreeGrafter"/>
</dbReference>
<feature type="binding site" evidence="12">
    <location>
        <position position="255"/>
    </location>
    <ligand>
        <name>substrate</name>
    </ligand>
</feature>
<evidence type="ECO:0000256" key="10">
    <source>
        <dbReference type="ARBA" id="ARBA00023232"/>
    </source>
</evidence>
<dbReference type="GO" id="GO:0006559">
    <property type="term" value="P:L-phenylalanine catabolic process"/>
    <property type="evidence" value="ECO:0007669"/>
    <property type="project" value="UniProtKB-UniPathway"/>
</dbReference>
<feature type="binding site" evidence="12">
    <location>
        <position position="154"/>
    </location>
    <ligand>
        <name>substrate</name>
    </ligand>
</feature>
<feature type="binding site" evidence="12">
    <location>
        <position position="251"/>
    </location>
    <ligand>
        <name>substrate</name>
    </ligand>
</feature>
<feature type="binding site" evidence="13">
    <location>
        <position position="244"/>
    </location>
    <ligand>
        <name>Mg(2+)</name>
        <dbReference type="ChEBI" id="CHEBI:18420"/>
    </ligand>
</feature>
<keyword evidence="8 13" id="KW-0460">Magnesium</keyword>
<feature type="region of interest" description="Disordered" evidence="14">
    <location>
        <begin position="362"/>
        <end position="384"/>
    </location>
</feature>
<feature type="domain" description="Fumarylacetoacetase N-terminal" evidence="16">
    <location>
        <begin position="30"/>
        <end position="130"/>
    </location>
</feature>
<dbReference type="SUPFAM" id="SSF63433">
    <property type="entry name" value="Fumarylacetoacetate hydrolase, FAH, N-terminal domain"/>
    <property type="match status" value="1"/>
</dbReference>
<dbReference type="PANTHER" id="PTHR43069">
    <property type="entry name" value="FUMARYLACETOACETASE"/>
    <property type="match status" value="1"/>
</dbReference>
<dbReference type="InterPro" id="IPR011234">
    <property type="entry name" value="Fumarylacetoacetase-like_C"/>
</dbReference>
<comment type="caution">
    <text evidence="17">The sequence shown here is derived from an EMBL/GenBank/DDBJ whole genome shotgun (WGS) entry which is preliminary data.</text>
</comment>
<feature type="binding site" evidence="12">
    <location>
        <position position="140"/>
    </location>
    <ligand>
        <name>substrate</name>
    </ligand>
</feature>
<dbReference type="Gene3D" id="2.30.30.230">
    <property type="entry name" value="Fumarylacetoacetase, N-terminal domain"/>
    <property type="match status" value="1"/>
</dbReference>
<keyword evidence="9" id="KW-0828">Tyrosine catabolism</keyword>
<dbReference type="UniPathway" id="UPA00139">
    <property type="reaction ID" value="UER00341"/>
</dbReference>
<evidence type="ECO:0000256" key="1">
    <source>
        <dbReference type="ARBA" id="ARBA00001913"/>
    </source>
</evidence>
<feature type="binding site" evidence="13">
    <location>
        <position position="268"/>
    </location>
    <ligand>
        <name>Mg(2+)</name>
        <dbReference type="ChEBI" id="CHEBI:18420"/>
    </ligand>
</feature>
<dbReference type="SUPFAM" id="SSF56529">
    <property type="entry name" value="FAH"/>
    <property type="match status" value="1"/>
</dbReference>
<reference evidence="17 18" key="1">
    <citation type="submission" date="2019-02" db="EMBL/GenBank/DDBJ databases">
        <title>Genomic Encyclopedia of Type Strains, Phase IV (KMG-IV): sequencing the most valuable type-strain genomes for metagenomic binning, comparative biology and taxonomic classification.</title>
        <authorList>
            <person name="Goeker M."/>
        </authorList>
    </citation>
    <scope>NUCLEOTIDE SEQUENCE [LARGE SCALE GENOMIC DNA]</scope>
    <source>
        <strain evidence="17 18">DSM 19570</strain>
    </source>
</reference>
<evidence type="ECO:0000256" key="6">
    <source>
        <dbReference type="ARBA" id="ARBA00022801"/>
    </source>
</evidence>
<evidence type="ECO:0000256" key="11">
    <source>
        <dbReference type="PIRSR" id="PIRSR605959-1"/>
    </source>
</evidence>
<gene>
    <name evidence="17" type="ORF">EV670_0502</name>
</gene>
<dbReference type="EMBL" id="SHKP01000004">
    <property type="protein sequence ID" value="RZU02478.1"/>
    <property type="molecule type" value="Genomic_DNA"/>
</dbReference>
<keyword evidence="10" id="KW-0585">Phenylalanine catabolism</keyword>
<evidence type="ECO:0000256" key="8">
    <source>
        <dbReference type="ARBA" id="ARBA00022842"/>
    </source>
</evidence>
<keyword evidence="5 13" id="KW-0479">Metal-binding</keyword>
<dbReference type="InterPro" id="IPR015377">
    <property type="entry name" value="Fumarylacetoacetase_N"/>
</dbReference>
<sequence>MNSSIDFTHDPAARSWVESANAPDTDFPLQNLPLGRFRRRGDHHPAAWRIGIAIGDQVLDFRKVAEAKIDLGVPLGALERGVLNAFLATGPERRQQLRHAVFNALGEDSPLQGALQRCLVPQSAIELSLPCRIGDYTDFYTGIHHATAVGKLFRPDQPLLPNYKHVPIGYHGRASSIVVSGTEVTRPRGQLKGPQDELPRFAPCERLDHELELGAFIATGNELGAPLSMEQAEAALAGLVLLNDWSARDMQAWEYQPLGPFLAKNFATTISPWLVTMEALAPFRAPFERPAGDPQPLPYLDGEFNRGAGSIDIALEVFLSSAAMREQGLPALRISQSNFRDAYWTLAQMVAHHASNGCNLQPGDLLGTGTQSGPGPGQGGSMLELSQGGKVALTLPDGSERRFLQDGDELTLRARCERPGARRIGFGACAGIVLPAA</sequence>
<evidence type="ECO:0000259" key="16">
    <source>
        <dbReference type="Pfam" id="PF09298"/>
    </source>
</evidence>
<evidence type="ECO:0000256" key="4">
    <source>
        <dbReference type="ARBA" id="ARBA00012094"/>
    </source>
</evidence>
<dbReference type="EC" id="3.7.1.2" evidence="4"/>
<comment type="cofactor">
    <cofactor evidence="1 13">
        <name>Ca(2+)</name>
        <dbReference type="ChEBI" id="CHEBI:29108"/>
    </cofactor>
</comment>
<evidence type="ECO:0000256" key="14">
    <source>
        <dbReference type="SAM" id="MobiDB-lite"/>
    </source>
</evidence>
<organism evidence="17 18">
    <name type="scientific">Rivibacter subsaxonicus</name>
    <dbReference type="NCBI Taxonomy" id="457575"/>
    <lineage>
        <taxon>Bacteria</taxon>
        <taxon>Pseudomonadati</taxon>
        <taxon>Pseudomonadota</taxon>
        <taxon>Betaproteobacteria</taxon>
        <taxon>Burkholderiales</taxon>
        <taxon>Rivibacter</taxon>
    </lineage>
</organism>
<dbReference type="GO" id="GO:0046872">
    <property type="term" value="F:metal ion binding"/>
    <property type="evidence" value="ECO:0007669"/>
    <property type="project" value="UniProtKB-KW"/>
</dbReference>
<feature type="domain" description="Fumarylacetoacetase-like C-terminal" evidence="15">
    <location>
        <begin position="144"/>
        <end position="426"/>
    </location>
</feature>
<feature type="compositionally biased region" description="Gly residues" evidence="14">
    <location>
        <begin position="370"/>
        <end position="380"/>
    </location>
</feature>
<evidence type="ECO:0000256" key="13">
    <source>
        <dbReference type="PIRSR" id="PIRSR605959-3"/>
    </source>
</evidence>
<dbReference type="OrthoDB" id="3766879at2"/>
<feature type="active site" description="Proton acceptor" evidence="11">
    <location>
        <position position="145"/>
    </location>
</feature>
<evidence type="ECO:0000256" key="7">
    <source>
        <dbReference type="ARBA" id="ARBA00022837"/>
    </source>
</evidence>
<keyword evidence="6 17" id="KW-0378">Hydrolase</keyword>
<evidence type="ECO:0000256" key="12">
    <source>
        <dbReference type="PIRSR" id="PIRSR605959-2"/>
    </source>
</evidence>
<dbReference type="Pfam" id="PF01557">
    <property type="entry name" value="FAA_hydrolase"/>
    <property type="match status" value="1"/>
</dbReference>
<feature type="binding site" evidence="13">
    <location>
        <position position="244"/>
    </location>
    <ligand>
        <name>Ca(2+)</name>
        <dbReference type="ChEBI" id="CHEBI:29108"/>
    </ligand>
</feature>
<feature type="binding site" evidence="13">
    <location>
        <position position="210"/>
    </location>
    <ligand>
        <name>Ca(2+)</name>
        <dbReference type="ChEBI" id="CHEBI:29108"/>
    </ligand>
</feature>